<dbReference type="Pfam" id="PF19278">
    <property type="entry name" value="Hydant_A_C"/>
    <property type="match status" value="1"/>
</dbReference>
<evidence type="ECO:0000259" key="2">
    <source>
        <dbReference type="Pfam" id="PF05378"/>
    </source>
</evidence>
<dbReference type="GO" id="GO:0017168">
    <property type="term" value="F:5-oxoprolinase (ATP-hydrolyzing) activity"/>
    <property type="evidence" value="ECO:0007669"/>
    <property type="project" value="TreeGrafter"/>
</dbReference>
<evidence type="ECO:0000313" key="4">
    <source>
        <dbReference type="EMBL" id="KGC11279.1"/>
    </source>
</evidence>
<dbReference type="PANTHER" id="PTHR11365:SF23">
    <property type="entry name" value="HYPOTHETICAL 5-OXOPROLINASE (EUROFUNG)-RELATED"/>
    <property type="match status" value="1"/>
</dbReference>
<gene>
    <name evidence="4" type="ORF">DM48_7473</name>
</gene>
<dbReference type="KEGG" id="bgo:BM43_4025"/>
<dbReference type="InterPro" id="IPR002821">
    <property type="entry name" value="Hydantoinase_A"/>
</dbReference>
<name>A0AAW3EU07_BURGA</name>
<dbReference type="Pfam" id="PF05378">
    <property type="entry name" value="Hydant_A_N"/>
    <property type="match status" value="1"/>
</dbReference>
<dbReference type="InterPro" id="IPR049517">
    <property type="entry name" value="ACX-like_C"/>
</dbReference>
<reference evidence="4 5" key="1">
    <citation type="submission" date="2014-04" db="EMBL/GenBank/DDBJ databases">
        <authorList>
            <person name="Bishop-Lilly K.A."/>
            <person name="Broomall S.M."/>
            <person name="Chain P.S."/>
            <person name="Chertkov O."/>
            <person name="Coyne S.R."/>
            <person name="Daligault H.E."/>
            <person name="Davenport K.W."/>
            <person name="Erkkila T."/>
            <person name="Frey K.G."/>
            <person name="Gibbons H.S."/>
            <person name="Gu W."/>
            <person name="Jaissle J."/>
            <person name="Johnson S.L."/>
            <person name="Koroleva G.I."/>
            <person name="Ladner J.T."/>
            <person name="Lo C.-C."/>
            <person name="Minogue T.D."/>
            <person name="Munk C."/>
            <person name="Palacios G.F."/>
            <person name="Redden C.L."/>
            <person name="Rosenzweig C.N."/>
            <person name="Scholz M.B."/>
            <person name="Teshima H."/>
            <person name="Xu Y."/>
        </authorList>
    </citation>
    <scope>NUCLEOTIDE SEQUENCE [LARGE SCALE GENOMIC DNA]</scope>
    <source>
        <strain evidence="5">gladioli</strain>
    </source>
</reference>
<dbReference type="Proteomes" id="UP000029590">
    <property type="component" value="Unassembled WGS sequence"/>
</dbReference>
<comment type="caution">
    <text evidence="4">The sequence shown here is derived from an EMBL/GenBank/DDBJ whole genome shotgun (WGS) entry which is preliminary data.</text>
</comment>
<dbReference type="GO" id="GO:0005829">
    <property type="term" value="C:cytosol"/>
    <property type="evidence" value="ECO:0007669"/>
    <property type="project" value="TreeGrafter"/>
</dbReference>
<dbReference type="InterPro" id="IPR008040">
    <property type="entry name" value="Hydant_A_N"/>
</dbReference>
<accession>A0AAW3EU07</accession>
<feature type="domain" description="Hydantoinase/oxoprolinase N-terminal" evidence="2">
    <location>
        <begin position="19"/>
        <end position="194"/>
    </location>
</feature>
<dbReference type="PANTHER" id="PTHR11365">
    <property type="entry name" value="5-OXOPROLINASE RELATED"/>
    <property type="match status" value="1"/>
</dbReference>
<sequence>MPAVKAEMKPGTKPGKNARIGADIGGTFTDVVLEFDGRRESTKILTTYDAPERALLEGIDIVLARAGLRVEDVGLIVHGTTLATNALIERRGAKTALLTTSGFRDVLELASESRFDQYDLTMQSPTPLVPRTMRVGIAERIAAGGDVLLPLDAAAVRAAAAQFGAAGVESVAVAFLHSYANPAHEQAAAALLAECLPGVSISLSSEVSPEMREYERFSTTVANAYVQPLVASYLRRLEDKLGTLGFQCPLFLMLSSGGLTTVDTAARFPVRLVESGPAGGAIFAASVAAERGIDNMLALDVGGTTAKICFIDHARPRISQMFEVARVHRFRKGSGLPLRIPVVEMVEIGAGGGSIAHLDSARRLNVGPRSAGSEPGPACYGRGGTSPTVTDADLVLGRIDPAAFAGGSIRLDAEASRAALESLNVWDASATQLALGVSETVDEAMASAARVHAMENGADTAAHTLFAFGGAAPLHAARIAEKLGIREVVIPRSAGVGSAVGFLRAPIAYEVSRSLHQRLDRFEPDAINAMLDRMAGEAHEIVARTDASVARIERRTAFARYCGQGFEIAIEVPVRTLGADDAAVLGATFDAAYRALYGATAEGLAVEVLTWRMSVTTEATPVRRVESSASQRTVRPGSTRRVVDPASGETVEFAVAGRAGLLPGDRIEGPALIVEHETTTVVSASFDATIDAHGYIVLTRRESSGVTV</sequence>
<dbReference type="AlphaFoldDB" id="A0AAW3EU07"/>
<organism evidence="4 5">
    <name type="scientific">Burkholderia gladioli</name>
    <name type="common">Pseudomonas marginata</name>
    <name type="synonym">Phytomonas marginata</name>
    <dbReference type="NCBI Taxonomy" id="28095"/>
    <lineage>
        <taxon>Bacteria</taxon>
        <taxon>Pseudomonadati</taxon>
        <taxon>Pseudomonadota</taxon>
        <taxon>Betaproteobacteria</taxon>
        <taxon>Burkholderiales</taxon>
        <taxon>Burkholderiaceae</taxon>
        <taxon>Burkholderia</taxon>
    </lineage>
</organism>
<dbReference type="Pfam" id="PF01968">
    <property type="entry name" value="Hydantoinase_A"/>
    <property type="match status" value="1"/>
</dbReference>
<evidence type="ECO:0000259" key="3">
    <source>
        <dbReference type="Pfam" id="PF19278"/>
    </source>
</evidence>
<feature type="domain" description="Acetophenone carboxylase-like C-terminal" evidence="3">
    <location>
        <begin position="556"/>
        <end position="696"/>
    </location>
</feature>
<feature type="domain" description="Hydantoinase A/oxoprolinase" evidence="1">
    <location>
        <begin position="216"/>
        <end position="509"/>
    </location>
</feature>
<dbReference type="GO" id="GO:0006749">
    <property type="term" value="P:glutathione metabolic process"/>
    <property type="evidence" value="ECO:0007669"/>
    <property type="project" value="TreeGrafter"/>
</dbReference>
<evidence type="ECO:0000259" key="1">
    <source>
        <dbReference type="Pfam" id="PF01968"/>
    </source>
</evidence>
<dbReference type="InterPro" id="IPR045079">
    <property type="entry name" value="Oxoprolinase-like"/>
</dbReference>
<evidence type="ECO:0000313" key="5">
    <source>
        <dbReference type="Proteomes" id="UP000029590"/>
    </source>
</evidence>
<protein>
    <submittedName>
        <fullName evidence="4">Hydantoinase/oxoprolinase family protein</fullName>
    </submittedName>
</protein>
<dbReference type="EMBL" id="JPGG01000017">
    <property type="protein sequence ID" value="KGC11279.1"/>
    <property type="molecule type" value="Genomic_DNA"/>
</dbReference>
<proteinExistence type="predicted"/>
<dbReference type="RefSeq" id="WP_227742951.1">
    <property type="nucleotide sequence ID" value="NZ_CADEVY010000004.1"/>
</dbReference>